<dbReference type="GO" id="GO:0002098">
    <property type="term" value="P:tRNA wobble uridine modification"/>
    <property type="evidence" value="ECO:0007669"/>
    <property type="project" value="InterPro"/>
</dbReference>
<comment type="subunit">
    <text evidence="3">Homodimer.</text>
</comment>
<proteinExistence type="inferred from homology"/>
<evidence type="ECO:0000256" key="2">
    <source>
        <dbReference type="ARBA" id="ARBA00022691"/>
    </source>
</evidence>
<accession>A0AAW9RER5</accession>
<dbReference type="PANTHER" id="PTHR43861:SF2">
    <property type="entry name" value="CARBOXY-S-ADENOSYL-L-METHIONINE SYNTHASE"/>
    <property type="match status" value="1"/>
</dbReference>
<keyword evidence="1 3" id="KW-0808">Transferase</keyword>
<dbReference type="InterPro" id="IPR041698">
    <property type="entry name" value="Methyltransf_25"/>
</dbReference>
<keyword evidence="7" id="KW-1185">Reference proteome</keyword>
<dbReference type="Gene3D" id="3.40.50.150">
    <property type="entry name" value="Vaccinia Virus protein VP39"/>
    <property type="match status" value="1"/>
</dbReference>
<dbReference type="RefSeq" id="WP_354696041.1">
    <property type="nucleotide sequence ID" value="NZ_JAZHOG010000009.1"/>
</dbReference>
<evidence type="ECO:0000313" key="6">
    <source>
        <dbReference type="EMBL" id="MEJ8568718.1"/>
    </source>
</evidence>
<dbReference type="InterPro" id="IPR005271">
    <property type="entry name" value="CmoA"/>
</dbReference>
<comment type="similarity">
    <text evidence="3">Belongs to the class I-like SAM-binding methyltransferase superfamily. Cx-SAM synthase family.</text>
</comment>
<dbReference type="EC" id="2.1.3.-" evidence="3"/>
<dbReference type="GO" id="GO:1904047">
    <property type="term" value="F:S-adenosyl-L-methionine binding"/>
    <property type="evidence" value="ECO:0007669"/>
    <property type="project" value="UniProtKB-UniRule"/>
</dbReference>
<dbReference type="EMBL" id="JAZHOG010000009">
    <property type="protein sequence ID" value="MEJ8568718.1"/>
    <property type="molecule type" value="Genomic_DNA"/>
</dbReference>
<comment type="caution">
    <text evidence="6">The sequence shown here is derived from an EMBL/GenBank/DDBJ whole genome shotgun (WGS) entry which is preliminary data.</text>
</comment>
<dbReference type="HAMAP" id="MF_01589">
    <property type="entry name" value="Cx_SAM_synthase"/>
    <property type="match status" value="1"/>
</dbReference>
<dbReference type="Proteomes" id="UP001359886">
    <property type="component" value="Unassembled WGS sequence"/>
</dbReference>
<evidence type="ECO:0000313" key="7">
    <source>
        <dbReference type="Proteomes" id="UP001359886"/>
    </source>
</evidence>
<dbReference type="AlphaFoldDB" id="A0AAW9RER5"/>
<dbReference type="Pfam" id="PF13649">
    <property type="entry name" value="Methyltransf_25"/>
    <property type="match status" value="1"/>
</dbReference>
<evidence type="ECO:0000256" key="4">
    <source>
        <dbReference type="PIRSR" id="PIRSR006325-1"/>
    </source>
</evidence>
<feature type="binding site" evidence="3 4">
    <location>
        <position position="132"/>
    </location>
    <ligand>
        <name>S-adenosyl-L-methionine</name>
        <dbReference type="ChEBI" id="CHEBI:59789"/>
    </ligand>
</feature>
<reference evidence="6 7" key="1">
    <citation type="submission" date="2024-02" db="EMBL/GenBank/DDBJ databases">
        <title>A novel Wenzhouxiangellaceae bacterium, isolated from coastal sediments.</title>
        <authorList>
            <person name="Du Z.-J."/>
            <person name="Ye Y.-Q."/>
            <person name="Zhang X.-Y."/>
        </authorList>
    </citation>
    <scope>NUCLEOTIDE SEQUENCE [LARGE SCALE GENOMIC DNA]</scope>
    <source>
        <strain evidence="6 7">CH-27</strain>
    </source>
</reference>
<feature type="binding site" evidence="3 4">
    <location>
        <begin position="64"/>
        <end position="66"/>
    </location>
    <ligand>
        <name>S-adenosyl-L-methionine</name>
        <dbReference type="ChEBI" id="CHEBI:59789"/>
    </ligand>
</feature>
<comment type="catalytic activity">
    <reaction evidence="3">
        <text>prephenate + S-adenosyl-L-methionine = carboxy-S-adenosyl-L-methionine + 3-phenylpyruvate + H2O</text>
        <dbReference type="Rhea" id="RHEA:51692"/>
        <dbReference type="ChEBI" id="CHEBI:15377"/>
        <dbReference type="ChEBI" id="CHEBI:18005"/>
        <dbReference type="ChEBI" id="CHEBI:29934"/>
        <dbReference type="ChEBI" id="CHEBI:59789"/>
        <dbReference type="ChEBI" id="CHEBI:134278"/>
    </reaction>
</comment>
<sequence length="242" mass="26788">MSDRDRLFDGPGAPAGDFVFDDRVVRVFPDMIERSVPGYGLMLQLTALLAHRHAAAGSRVYDLGCSLGGATRAMRAAVGDRDVHFVAADSSADMVARCRSLLDEDGGSSPVDVVQGDICDLPVEDASMSVLNYTLQFLEPGLRAGLLARIASGTRAGGILLLTEKIRFDDSGEHRQQVEWHHDFKRARGYSELEIARKRDALERVLRPDTGSRHIERLLENGWSRAYRCFQAFNFAAYVAFR</sequence>
<feature type="binding site" evidence="3">
    <location>
        <position position="199"/>
    </location>
    <ligand>
        <name>S-adenosyl-L-methionine</name>
        <dbReference type="ChEBI" id="CHEBI:59789"/>
    </ligand>
</feature>
<dbReference type="PIRSF" id="PIRSF006325">
    <property type="entry name" value="MeTrfase_bac"/>
    <property type="match status" value="1"/>
</dbReference>
<comment type="caution">
    <text evidence="3">Lacks conserved residue(s) required for the propagation of feature annotation.</text>
</comment>
<feature type="binding site" evidence="3 4">
    <location>
        <position position="39"/>
    </location>
    <ligand>
        <name>S-adenosyl-L-methionine</name>
        <dbReference type="ChEBI" id="CHEBI:59789"/>
    </ligand>
</feature>
<comment type="function">
    <text evidence="3">Catalyzes the conversion of S-adenosyl-L-methionine (SAM) to carboxy-S-adenosyl-L-methionine (Cx-SAM).</text>
</comment>
<dbReference type="InterPro" id="IPR029063">
    <property type="entry name" value="SAM-dependent_MTases_sf"/>
</dbReference>
<dbReference type="PANTHER" id="PTHR43861">
    <property type="entry name" value="TRANS-ACONITATE 2-METHYLTRANSFERASE-RELATED"/>
    <property type="match status" value="1"/>
</dbReference>
<dbReference type="GO" id="GO:0016743">
    <property type="term" value="F:carboxyl- or carbamoyltransferase activity"/>
    <property type="evidence" value="ECO:0007669"/>
    <property type="project" value="UniProtKB-UniRule"/>
</dbReference>
<dbReference type="CDD" id="cd02440">
    <property type="entry name" value="AdoMet_MTases"/>
    <property type="match status" value="1"/>
</dbReference>
<gene>
    <name evidence="3 6" type="primary">cmoA</name>
    <name evidence="6" type="ORF">V3330_13880</name>
</gene>
<dbReference type="NCBIfam" id="TIGR00740">
    <property type="entry name" value="carboxy-S-adenosyl-L-methionine synthase CmoA"/>
    <property type="match status" value="1"/>
</dbReference>
<dbReference type="SUPFAM" id="SSF53335">
    <property type="entry name" value="S-adenosyl-L-methionine-dependent methyltransferases"/>
    <property type="match status" value="1"/>
</dbReference>
<protein>
    <recommendedName>
        <fullName evidence="3">Carboxy-S-adenosyl-L-methionine synthase</fullName>
        <shortName evidence="3">Cx-SAM synthase</shortName>
        <ecNumber evidence="3">2.1.3.-</ecNumber>
    </recommendedName>
</protein>
<evidence type="ECO:0000256" key="3">
    <source>
        <dbReference type="HAMAP-Rule" id="MF_01589"/>
    </source>
</evidence>
<evidence type="ECO:0000256" key="1">
    <source>
        <dbReference type="ARBA" id="ARBA00022679"/>
    </source>
</evidence>
<keyword evidence="2 3" id="KW-0949">S-adenosyl-L-methionine</keyword>
<feature type="domain" description="Methyltransferase" evidence="5">
    <location>
        <begin position="60"/>
        <end position="158"/>
    </location>
</feature>
<feature type="binding site" evidence="3 4">
    <location>
        <begin position="117"/>
        <end position="118"/>
    </location>
    <ligand>
        <name>S-adenosyl-L-methionine</name>
        <dbReference type="ChEBI" id="CHEBI:59789"/>
    </ligand>
</feature>
<name>A0AAW9RER5_9GAMM</name>
<organism evidence="6 7">
    <name type="scientific">Elongatibacter sediminis</name>
    <dbReference type="NCBI Taxonomy" id="3119006"/>
    <lineage>
        <taxon>Bacteria</taxon>
        <taxon>Pseudomonadati</taxon>
        <taxon>Pseudomonadota</taxon>
        <taxon>Gammaproteobacteria</taxon>
        <taxon>Chromatiales</taxon>
        <taxon>Wenzhouxiangellaceae</taxon>
        <taxon>Elongatibacter</taxon>
    </lineage>
</organism>
<evidence type="ECO:0000259" key="5">
    <source>
        <dbReference type="Pfam" id="PF13649"/>
    </source>
</evidence>